<keyword evidence="10" id="KW-1185">Reference proteome</keyword>
<keyword evidence="5" id="KW-0677">Repeat</keyword>
<comment type="similarity">
    <text evidence="2">Belongs to the WD repeat PLAP family.</text>
</comment>
<feature type="domain" description="PUL" evidence="8">
    <location>
        <begin position="549"/>
        <end position="802"/>
    </location>
</feature>
<dbReference type="InterPro" id="IPR015155">
    <property type="entry name" value="PFU"/>
</dbReference>
<accession>A0A177B1G9</accession>
<dbReference type="Gene3D" id="2.130.10.10">
    <property type="entry name" value="YVTN repeat-like/Quinoprotein amine dehydrogenase"/>
    <property type="match status" value="2"/>
</dbReference>
<keyword evidence="3" id="KW-0963">Cytoplasm</keyword>
<dbReference type="PROSITE" id="PS50082">
    <property type="entry name" value="WD_REPEATS_2"/>
    <property type="match status" value="3"/>
</dbReference>
<dbReference type="Pfam" id="PF09070">
    <property type="entry name" value="PFU"/>
    <property type="match status" value="1"/>
</dbReference>
<evidence type="ECO:0000256" key="4">
    <source>
        <dbReference type="ARBA" id="ARBA00022574"/>
    </source>
</evidence>
<dbReference type="GO" id="GO:0043161">
    <property type="term" value="P:proteasome-mediated ubiquitin-dependent protein catabolic process"/>
    <property type="evidence" value="ECO:0007669"/>
    <property type="project" value="TreeGrafter"/>
</dbReference>
<dbReference type="Gene3D" id="3.10.20.870">
    <property type="entry name" value="PFU (PLAA family ubiquitin binding), C-terminal domain"/>
    <property type="match status" value="1"/>
</dbReference>
<keyword evidence="4 6" id="KW-0853">WD repeat</keyword>
<dbReference type="Proteomes" id="UP000078046">
    <property type="component" value="Unassembled WGS sequence"/>
</dbReference>
<dbReference type="InterPro" id="IPR036322">
    <property type="entry name" value="WD40_repeat_dom_sf"/>
</dbReference>
<evidence type="ECO:0000259" key="8">
    <source>
        <dbReference type="PROSITE" id="PS51396"/>
    </source>
</evidence>
<feature type="repeat" description="WD" evidence="6">
    <location>
        <begin position="176"/>
        <end position="208"/>
    </location>
</feature>
<evidence type="ECO:0000259" key="7">
    <source>
        <dbReference type="PROSITE" id="PS51394"/>
    </source>
</evidence>
<protein>
    <recommendedName>
        <fullName evidence="11">Phospholipase A-2-activating protein</fullName>
    </recommendedName>
</protein>
<dbReference type="GO" id="GO:0010992">
    <property type="term" value="P:ubiquitin recycling"/>
    <property type="evidence" value="ECO:0007669"/>
    <property type="project" value="TreeGrafter"/>
</dbReference>
<dbReference type="PROSITE" id="PS51396">
    <property type="entry name" value="PUL"/>
    <property type="match status" value="1"/>
</dbReference>
<evidence type="ECO:0000313" key="9">
    <source>
        <dbReference type="EMBL" id="OAF67582.1"/>
    </source>
</evidence>
<comment type="subcellular location">
    <subcellularLocation>
        <location evidence="1">Cytoplasm</location>
    </subcellularLocation>
</comment>
<dbReference type="InterPro" id="IPR011989">
    <property type="entry name" value="ARM-like"/>
</dbReference>
<dbReference type="InterPro" id="IPR038122">
    <property type="entry name" value="PFU_sf"/>
</dbReference>
<dbReference type="InterPro" id="IPR001680">
    <property type="entry name" value="WD40_rpt"/>
</dbReference>
<dbReference type="GO" id="GO:0005634">
    <property type="term" value="C:nucleus"/>
    <property type="evidence" value="ECO:0007669"/>
    <property type="project" value="TreeGrafter"/>
</dbReference>
<dbReference type="GO" id="GO:0005737">
    <property type="term" value="C:cytoplasm"/>
    <property type="evidence" value="ECO:0007669"/>
    <property type="project" value="UniProtKB-SubCell"/>
</dbReference>
<comment type="caution">
    <text evidence="9">The sequence shown here is derived from an EMBL/GenBank/DDBJ whole genome shotgun (WGS) entry which is preliminary data.</text>
</comment>
<feature type="repeat" description="WD" evidence="6">
    <location>
        <begin position="9"/>
        <end position="41"/>
    </location>
</feature>
<feature type="repeat" description="WD" evidence="6">
    <location>
        <begin position="137"/>
        <end position="167"/>
    </location>
</feature>
<evidence type="ECO:0008006" key="11">
    <source>
        <dbReference type="Google" id="ProtNLM"/>
    </source>
</evidence>
<evidence type="ECO:0000256" key="6">
    <source>
        <dbReference type="PROSITE-ProRule" id="PRU00221"/>
    </source>
</evidence>
<organism evidence="9 10">
    <name type="scientific">Intoshia linei</name>
    <dbReference type="NCBI Taxonomy" id="1819745"/>
    <lineage>
        <taxon>Eukaryota</taxon>
        <taxon>Metazoa</taxon>
        <taxon>Spiralia</taxon>
        <taxon>Lophotrochozoa</taxon>
        <taxon>Mesozoa</taxon>
        <taxon>Orthonectida</taxon>
        <taxon>Rhopaluridae</taxon>
        <taxon>Intoshia</taxon>
    </lineage>
</organism>
<dbReference type="OrthoDB" id="10265988at2759"/>
<feature type="domain" description="PFU" evidence="7">
    <location>
        <begin position="432"/>
        <end position="529"/>
    </location>
</feature>
<evidence type="ECO:0000313" key="10">
    <source>
        <dbReference type="Proteomes" id="UP000078046"/>
    </source>
</evidence>
<dbReference type="PROSITE" id="PS50294">
    <property type="entry name" value="WD_REPEATS_REGION"/>
    <property type="match status" value="1"/>
</dbReference>
<dbReference type="Pfam" id="PF00400">
    <property type="entry name" value="WD40"/>
    <property type="match status" value="4"/>
</dbReference>
<dbReference type="PRINTS" id="PR00320">
    <property type="entry name" value="GPROTEINBRPT"/>
</dbReference>
<dbReference type="PROSITE" id="PS51394">
    <property type="entry name" value="PFU"/>
    <property type="match status" value="1"/>
</dbReference>
<dbReference type="SMART" id="SM00320">
    <property type="entry name" value="WD40"/>
    <property type="match status" value="6"/>
</dbReference>
<evidence type="ECO:0000256" key="2">
    <source>
        <dbReference type="ARBA" id="ARBA00008495"/>
    </source>
</evidence>
<dbReference type="InterPro" id="IPR013535">
    <property type="entry name" value="PUL_dom"/>
</dbReference>
<sequence>MALNLLSTLKVHTSDVKSLCSNSNISSVVISASRDGTAILWIKDESGQFIFHHIILQNKKFLNSAILTDEKCVYIGNLDGLMWIYKVEENYDTTELYKIQAHTMNLCRLNYKKNIVISASWDTTACVWNKNEKLFDLKGHSMAVWAVCIKSPVEFLTGSADKTIRVWFNSSCLLIFSGHKDCIRSLQYLDSSAFLSSSNDGTIRLWNLLTLKCENVLIGHKTFIYDVSLVDFSDVDKHLKSPQAEKLNFKAIYNENPETDVELNEKVERLADLYVKIKTKEATRSYVLRRIASKNIIHYISQYSHKYPSETNLVKFVSAGEDGKLCIWDYHTKLGDVIVSEDVSVWCVNISSDNDILVGTSNGSIMHYKIKSDWRKICTRIQLGKKAGQATAPDVQPDMSKYIRSNDVLSKDGTSDKQNVLINTPEGPLVYQWSAADKLWNLMGSYNGASGRPTDKKQILDGVAYDYVFDVSLSSDRSIMKLPYNRGDDPREVAQKFLTKHSIGLDMIEDVVSFIEKNTNEGEISIDSAITEMSVSTGESMLGHDTNTTHFSIYNYISFKKTDIMKLYGKFCEMNKNVGETQGCQDLQLCHEDLEILNKTLQTNDYTYFGENCKLFEKCLNWPTCFQLPSLDLLRLMIIKDVFKSNFDKEKVRRIVCSDSNVNIRLTALRIFINMFSNEIYRDILIQEINLNIEMIRVAAQIPDKFIAIAIASFALNYAILLVKTNVFALLNEVVQICLEFLTLFEDSESVYIVVCTLGVISKASVIELIRRKGDILYHIQNMKCTTSEKLESAKFVLLDTFSNF</sequence>
<dbReference type="PANTHER" id="PTHR19849">
    <property type="entry name" value="PHOSPHOLIPASE A-2-ACTIVATING PROTEIN"/>
    <property type="match status" value="1"/>
</dbReference>
<evidence type="ECO:0000256" key="5">
    <source>
        <dbReference type="ARBA" id="ARBA00022737"/>
    </source>
</evidence>
<dbReference type="PANTHER" id="PTHR19849:SF0">
    <property type="entry name" value="PHOSPHOLIPASE A-2-ACTIVATING PROTEIN"/>
    <property type="match status" value="1"/>
</dbReference>
<dbReference type="InterPro" id="IPR020472">
    <property type="entry name" value="WD40_PAC1"/>
</dbReference>
<dbReference type="Gene3D" id="1.25.10.10">
    <property type="entry name" value="Leucine-rich Repeat Variant"/>
    <property type="match status" value="1"/>
</dbReference>
<evidence type="ECO:0000256" key="1">
    <source>
        <dbReference type="ARBA" id="ARBA00004496"/>
    </source>
</evidence>
<dbReference type="InterPro" id="IPR015943">
    <property type="entry name" value="WD40/YVTN_repeat-like_dom_sf"/>
</dbReference>
<dbReference type="AlphaFoldDB" id="A0A177B1G9"/>
<dbReference type="SUPFAM" id="SSF50978">
    <property type="entry name" value="WD40 repeat-like"/>
    <property type="match status" value="1"/>
</dbReference>
<name>A0A177B1G9_9BILA</name>
<dbReference type="GO" id="GO:0043130">
    <property type="term" value="F:ubiquitin binding"/>
    <property type="evidence" value="ECO:0007669"/>
    <property type="project" value="TreeGrafter"/>
</dbReference>
<evidence type="ECO:0000256" key="3">
    <source>
        <dbReference type="ARBA" id="ARBA00022490"/>
    </source>
</evidence>
<dbReference type="EMBL" id="LWCA01000624">
    <property type="protein sequence ID" value="OAF67582.1"/>
    <property type="molecule type" value="Genomic_DNA"/>
</dbReference>
<dbReference type="Pfam" id="PF08324">
    <property type="entry name" value="PUL"/>
    <property type="match status" value="1"/>
</dbReference>
<reference evidence="9 10" key="1">
    <citation type="submission" date="2016-04" db="EMBL/GenBank/DDBJ databases">
        <title>The genome of Intoshia linei affirms orthonectids as highly simplified spiralians.</title>
        <authorList>
            <person name="Mikhailov K.V."/>
            <person name="Slusarev G.S."/>
            <person name="Nikitin M.A."/>
            <person name="Logacheva M.D."/>
            <person name="Penin A."/>
            <person name="Aleoshin V."/>
            <person name="Panchin Y.V."/>
        </authorList>
    </citation>
    <scope>NUCLEOTIDE SEQUENCE [LARGE SCALE GENOMIC DNA]</scope>
    <source>
        <strain evidence="9">Intl2013</strain>
        <tissue evidence="9">Whole animal</tissue>
    </source>
</reference>
<proteinExistence type="inferred from homology"/>
<gene>
    <name evidence="9" type="ORF">A3Q56_04691</name>
</gene>